<sequence>MIPTIRSTEIASFLAFAVKDNNEHCGHHDVLLRGRSANTIAVPPNPVCYIFLRAVIAKSLRNLLAKLIVAVKACVVTSLFSASRSGALNLTVSILGVFLTLIKY</sequence>
<name>A0A0K0CYC9_ANGCA</name>
<evidence type="ECO:0000313" key="1">
    <source>
        <dbReference type="Proteomes" id="UP000035642"/>
    </source>
</evidence>
<dbReference type="Proteomes" id="UP000035642">
    <property type="component" value="Unassembled WGS sequence"/>
</dbReference>
<proteinExistence type="predicted"/>
<dbReference type="WBParaSite" id="ACAC_0000263801-mRNA-1">
    <property type="protein sequence ID" value="ACAC_0000263801-mRNA-1"/>
    <property type="gene ID" value="ACAC_0000263801"/>
</dbReference>
<keyword evidence="1" id="KW-1185">Reference proteome</keyword>
<organism evidence="1 2">
    <name type="scientific">Angiostrongylus cantonensis</name>
    <name type="common">Rat lungworm</name>
    <dbReference type="NCBI Taxonomy" id="6313"/>
    <lineage>
        <taxon>Eukaryota</taxon>
        <taxon>Metazoa</taxon>
        <taxon>Ecdysozoa</taxon>
        <taxon>Nematoda</taxon>
        <taxon>Chromadorea</taxon>
        <taxon>Rhabditida</taxon>
        <taxon>Rhabditina</taxon>
        <taxon>Rhabditomorpha</taxon>
        <taxon>Strongyloidea</taxon>
        <taxon>Metastrongylidae</taxon>
        <taxon>Angiostrongylus</taxon>
    </lineage>
</organism>
<evidence type="ECO:0000313" key="2">
    <source>
        <dbReference type="WBParaSite" id="ACAC_0000263801-mRNA-1"/>
    </source>
</evidence>
<protein>
    <submittedName>
        <fullName evidence="2">Secreted protein</fullName>
    </submittedName>
</protein>
<accession>A0A0K0CYC9</accession>
<reference evidence="2" key="2">
    <citation type="submission" date="2017-02" db="UniProtKB">
        <authorList>
            <consortium name="WormBaseParasite"/>
        </authorList>
    </citation>
    <scope>IDENTIFICATION</scope>
</reference>
<dbReference type="AlphaFoldDB" id="A0A0K0CYC9"/>
<reference evidence="1" key="1">
    <citation type="submission" date="2012-09" db="EMBL/GenBank/DDBJ databases">
        <authorList>
            <person name="Martin A.A."/>
        </authorList>
    </citation>
    <scope>NUCLEOTIDE SEQUENCE</scope>
</reference>